<proteinExistence type="inferred from homology"/>
<evidence type="ECO:0000259" key="3">
    <source>
        <dbReference type="Pfam" id="PF02397"/>
    </source>
</evidence>
<dbReference type="Proteomes" id="UP001519345">
    <property type="component" value="Unassembled WGS sequence"/>
</dbReference>
<accession>A0ABS4IHZ5</accession>
<feature type="transmembrane region" description="Helical" evidence="2">
    <location>
        <begin position="30"/>
        <end position="50"/>
    </location>
</feature>
<feature type="domain" description="Bacterial sugar transferase" evidence="3">
    <location>
        <begin position="28"/>
        <end position="220"/>
    </location>
</feature>
<reference evidence="4 5" key="1">
    <citation type="submission" date="2021-03" db="EMBL/GenBank/DDBJ databases">
        <title>Genomic Encyclopedia of Type Strains, Phase IV (KMG-IV): sequencing the most valuable type-strain genomes for metagenomic binning, comparative biology and taxonomic classification.</title>
        <authorList>
            <person name="Goeker M."/>
        </authorList>
    </citation>
    <scope>NUCLEOTIDE SEQUENCE [LARGE SCALE GENOMIC DNA]</scope>
    <source>
        <strain evidence="4 5">DSM 25609</strain>
    </source>
</reference>
<protein>
    <submittedName>
        <fullName evidence="4">Lipopolysaccharide/colanic/teichoic acid biosynthesis glycosyltransferase</fullName>
    </submittedName>
</protein>
<gene>
    <name evidence="4" type="ORF">J2Z83_002715</name>
</gene>
<comment type="caution">
    <text evidence="4">The sequence shown here is derived from an EMBL/GenBank/DDBJ whole genome shotgun (WGS) entry which is preliminary data.</text>
</comment>
<dbReference type="RefSeq" id="WP_209463700.1">
    <property type="nucleotide sequence ID" value="NZ_CP110224.1"/>
</dbReference>
<evidence type="ECO:0000313" key="5">
    <source>
        <dbReference type="Proteomes" id="UP001519345"/>
    </source>
</evidence>
<dbReference type="EMBL" id="JAGGKX010000015">
    <property type="protein sequence ID" value="MBP1970579.1"/>
    <property type="molecule type" value="Genomic_DNA"/>
</dbReference>
<keyword evidence="2" id="KW-0812">Transmembrane</keyword>
<dbReference type="PANTHER" id="PTHR30576:SF0">
    <property type="entry name" value="UNDECAPRENYL-PHOSPHATE N-ACETYLGALACTOSAMINYL 1-PHOSPHATE TRANSFERASE-RELATED"/>
    <property type="match status" value="1"/>
</dbReference>
<evidence type="ECO:0000313" key="4">
    <source>
        <dbReference type="EMBL" id="MBP1970579.1"/>
    </source>
</evidence>
<comment type="similarity">
    <text evidence="1">Belongs to the bacterial sugar transferase family.</text>
</comment>
<dbReference type="InterPro" id="IPR003362">
    <property type="entry name" value="Bact_transf"/>
</dbReference>
<sequence>MELQENVKSRVEAKKIATQPSKMYFFIKRLVDITVSFMLLLLLTPFFLFISYKINKKEGRPVFYRERRAGRNSRAYIMWRFRTMTNPSRVICALPPHPKPESWKDGVPDTFKFHRNTNVTVTSTGAWIRKYKLHKLPQLWNVLKGNMSLIGPKSELPEIVDYYNDYQMRRLKVKPGMTGYAQVAGDLTHNEKVNHDIYYIQNCSIRMDVHVLMRTIKILLPF</sequence>
<keyword evidence="5" id="KW-1185">Reference proteome</keyword>
<keyword evidence="2" id="KW-1133">Transmembrane helix</keyword>
<dbReference type="PANTHER" id="PTHR30576">
    <property type="entry name" value="COLANIC BIOSYNTHESIS UDP-GLUCOSE LIPID CARRIER TRANSFERASE"/>
    <property type="match status" value="1"/>
</dbReference>
<organism evidence="4 5">
    <name type="scientific">Virgibacillus natechei</name>
    <dbReference type="NCBI Taxonomy" id="1216297"/>
    <lineage>
        <taxon>Bacteria</taxon>
        <taxon>Bacillati</taxon>
        <taxon>Bacillota</taxon>
        <taxon>Bacilli</taxon>
        <taxon>Bacillales</taxon>
        <taxon>Bacillaceae</taxon>
        <taxon>Virgibacillus</taxon>
    </lineage>
</organism>
<dbReference type="Pfam" id="PF02397">
    <property type="entry name" value="Bac_transf"/>
    <property type="match status" value="1"/>
</dbReference>
<evidence type="ECO:0000256" key="2">
    <source>
        <dbReference type="SAM" id="Phobius"/>
    </source>
</evidence>
<evidence type="ECO:0000256" key="1">
    <source>
        <dbReference type="ARBA" id="ARBA00006464"/>
    </source>
</evidence>
<name>A0ABS4IHZ5_9BACI</name>
<keyword evidence="2" id="KW-0472">Membrane</keyword>